<accession>A0ABZ1CT42</accession>
<organism evidence="2 3">
    <name type="scientific">Kwoniella shivajii</name>
    <dbReference type="NCBI Taxonomy" id="564305"/>
    <lineage>
        <taxon>Eukaryota</taxon>
        <taxon>Fungi</taxon>
        <taxon>Dikarya</taxon>
        <taxon>Basidiomycota</taxon>
        <taxon>Agaricomycotina</taxon>
        <taxon>Tremellomycetes</taxon>
        <taxon>Tremellales</taxon>
        <taxon>Cryptococcaceae</taxon>
        <taxon>Kwoniella</taxon>
    </lineage>
</organism>
<feature type="region of interest" description="Disordered" evidence="1">
    <location>
        <begin position="122"/>
        <end position="154"/>
    </location>
</feature>
<dbReference type="GeneID" id="87954000"/>
<protein>
    <recommendedName>
        <fullName evidence="4">DUF5745 domain-containing protein</fullName>
    </recommendedName>
</protein>
<evidence type="ECO:0000313" key="3">
    <source>
        <dbReference type="Proteomes" id="UP001329825"/>
    </source>
</evidence>
<feature type="compositionally biased region" description="Acidic residues" evidence="1">
    <location>
        <begin position="125"/>
        <end position="150"/>
    </location>
</feature>
<reference evidence="2 3" key="1">
    <citation type="submission" date="2024-01" db="EMBL/GenBank/DDBJ databases">
        <title>Comparative genomics of Cryptococcus and Kwoniella reveals pathogenesis evolution and contrasting modes of karyotype evolution via chromosome fusion or intercentromeric recombination.</title>
        <authorList>
            <person name="Coelho M.A."/>
            <person name="David-Palma M."/>
            <person name="Shea T."/>
            <person name="Bowers K."/>
            <person name="McGinley-Smith S."/>
            <person name="Mohammad A.W."/>
            <person name="Gnirke A."/>
            <person name="Yurkov A.M."/>
            <person name="Nowrousian M."/>
            <person name="Sun S."/>
            <person name="Cuomo C.A."/>
            <person name="Heitman J."/>
        </authorList>
    </citation>
    <scope>NUCLEOTIDE SEQUENCE [LARGE SCALE GENOMIC DNA]</scope>
    <source>
        <strain evidence="2">CBS 11374</strain>
    </source>
</reference>
<dbReference type="RefSeq" id="XP_062789669.1">
    <property type="nucleotide sequence ID" value="XM_062933618.1"/>
</dbReference>
<evidence type="ECO:0008006" key="4">
    <source>
        <dbReference type="Google" id="ProtNLM"/>
    </source>
</evidence>
<evidence type="ECO:0000256" key="1">
    <source>
        <dbReference type="SAM" id="MobiDB-lite"/>
    </source>
</evidence>
<name>A0ABZ1CT42_9TREE</name>
<sequence length="305" mass="34355">MPIDPIILLNSLLSKLGIPIRPTSLSSIPPSLILLILETVINERIPLPDELRYCESENDELGLIKCILGVMGGDDHLGIDMSIIDPMKIVHGSERELEVVIMCLVVISKRNGIRIDASKQHMEYDEMNDVPDNGEDLHEEEEEEEQEGDLSNEYLQRPIQPDRSFTSPPDSDKVPDIDVFGATETQLHGKNDNLMEEDIGSYLIDSKYSHRQNPYQQNGKHQYHDDQNDISGISDEFDPYLTPIQYPPDPDQEARRVLSKNNHLLKEPTLRSSQTYSYSSSIGSGSTSGKTVIQHMLEEFGLDLG</sequence>
<evidence type="ECO:0000313" key="2">
    <source>
        <dbReference type="EMBL" id="WRT64929.1"/>
    </source>
</evidence>
<dbReference type="EMBL" id="CP141882">
    <property type="protein sequence ID" value="WRT64929.1"/>
    <property type="molecule type" value="Genomic_DNA"/>
</dbReference>
<gene>
    <name evidence="2" type="ORF">IL334_001869</name>
</gene>
<keyword evidence="3" id="KW-1185">Reference proteome</keyword>
<dbReference type="Proteomes" id="UP001329825">
    <property type="component" value="Chromosome 2"/>
</dbReference>
<proteinExistence type="predicted"/>